<sequence length="477" mass="49711">MHRVRLTGWRDRVTHHVLSGVTISESNPPTGPIEEVRPSAALPARGGARGHLVDLRPLTESPAFARMWIGGSITGIGSQMTIVAVGLDIYARTQSTFAVSLVAAFALGPMILFGLYGGVLADSFDRRKVALLSATVAWATTAGLAAFSWSGEDPTWPLYLLITVNTVASTMVGVARQAMVPRLIRRELLPAAGALGGISGGLMLTVGPALAGVLIATVGFAWTYTFDVVLFVAAFYGLWTLPSLRPEGTPGRPGMRAVVDGARFLKRAPNIRASFLLDIFAMTFGNPRVLFPAIGAVLIGGGAITVGILTSAVAVGTLVLGIFSGRLGAVRRQGLAVGIGVGVYGATILLLGVVLLLAALSPVAVSESLDDVNWVALVAACILLAASGAADSVSMIYRNTMLQASVPDQMRGRLQGLFTVVVTGGPRVGDLYVGVLSVTALLWFPPLLGGVVIMVAAAVILRVQRTLRAYDALDPQP</sequence>
<dbReference type="PANTHER" id="PTHR23513:SF9">
    <property type="entry name" value="ENTEROBACTIN EXPORTER ENTS"/>
    <property type="match status" value="1"/>
</dbReference>
<feature type="transmembrane region" description="Helical" evidence="7">
    <location>
        <begin position="372"/>
        <end position="393"/>
    </location>
</feature>
<dbReference type="SUPFAM" id="SSF103473">
    <property type="entry name" value="MFS general substrate transporter"/>
    <property type="match status" value="1"/>
</dbReference>
<dbReference type="Proteomes" id="UP000218965">
    <property type="component" value="Chromosome"/>
</dbReference>
<feature type="transmembrane region" description="Helical" evidence="7">
    <location>
        <begin position="414"/>
        <end position="435"/>
    </location>
</feature>
<evidence type="ECO:0000256" key="7">
    <source>
        <dbReference type="SAM" id="Phobius"/>
    </source>
</evidence>
<evidence type="ECO:0000256" key="2">
    <source>
        <dbReference type="ARBA" id="ARBA00022448"/>
    </source>
</evidence>
<keyword evidence="5 7" id="KW-1133">Transmembrane helix</keyword>
<keyword evidence="4 7" id="KW-0812">Transmembrane</keyword>
<dbReference type="CDD" id="cd06173">
    <property type="entry name" value="MFS_MefA_like"/>
    <property type="match status" value="1"/>
</dbReference>
<dbReference type="GO" id="GO:0022857">
    <property type="term" value="F:transmembrane transporter activity"/>
    <property type="evidence" value="ECO:0007669"/>
    <property type="project" value="InterPro"/>
</dbReference>
<dbReference type="AlphaFoldDB" id="A0A0U5BMT2"/>
<feature type="transmembrane region" description="Helical" evidence="7">
    <location>
        <begin position="156"/>
        <end position="176"/>
    </location>
</feature>
<name>A0A0U5BMT2_9MICO</name>
<keyword evidence="2" id="KW-0813">Transport</keyword>
<evidence type="ECO:0000256" key="3">
    <source>
        <dbReference type="ARBA" id="ARBA00022475"/>
    </source>
</evidence>
<evidence type="ECO:0000313" key="9">
    <source>
        <dbReference type="EMBL" id="BAU32821.1"/>
    </source>
</evidence>
<evidence type="ECO:0000256" key="5">
    <source>
        <dbReference type="ARBA" id="ARBA00022989"/>
    </source>
</evidence>
<feature type="transmembrane region" description="Helical" evidence="7">
    <location>
        <begin position="297"/>
        <end position="323"/>
    </location>
</feature>
<dbReference type="RefSeq" id="WP_096422254.1">
    <property type="nucleotide sequence ID" value="NZ_AP017315.1"/>
</dbReference>
<evidence type="ECO:0000256" key="1">
    <source>
        <dbReference type="ARBA" id="ARBA00004429"/>
    </source>
</evidence>
<keyword evidence="3" id="KW-1003">Cell membrane</keyword>
<dbReference type="PROSITE" id="PS50850">
    <property type="entry name" value="MFS"/>
    <property type="match status" value="1"/>
</dbReference>
<dbReference type="Gene3D" id="1.20.1250.20">
    <property type="entry name" value="MFS general substrate transporter like domains"/>
    <property type="match status" value="1"/>
</dbReference>
<dbReference type="KEGG" id="malk:MalAC0309_1976"/>
<organism evidence="9 10">
    <name type="scientific">Microcella alkaliphila</name>
    <dbReference type="NCBI Taxonomy" id="279828"/>
    <lineage>
        <taxon>Bacteria</taxon>
        <taxon>Bacillati</taxon>
        <taxon>Actinomycetota</taxon>
        <taxon>Actinomycetes</taxon>
        <taxon>Micrococcales</taxon>
        <taxon>Microbacteriaceae</taxon>
        <taxon>Microcella</taxon>
    </lineage>
</organism>
<comment type="subcellular location">
    <subcellularLocation>
        <location evidence="1">Cell inner membrane</location>
        <topology evidence="1">Multi-pass membrane protein</topology>
    </subcellularLocation>
</comment>
<reference evidence="10" key="1">
    <citation type="submission" date="2015-12" db="EMBL/GenBank/DDBJ databases">
        <authorList>
            <person name="Shamseldin A."/>
            <person name="Moawad H."/>
            <person name="Abd El-Rahim W.M."/>
            <person name="Sadowsky M.J."/>
        </authorList>
    </citation>
    <scope>NUCLEOTIDE SEQUENCE [LARGE SCALE GENOMIC DNA]</scope>
    <source>
        <strain evidence="10">JAM AC0309</strain>
    </source>
</reference>
<feature type="transmembrane region" description="Helical" evidence="7">
    <location>
        <begin position="335"/>
        <end position="360"/>
    </location>
</feature>
<dbReference type="InterPro" id="IPR020846">
    <property type="entry name" value="MFS_dom"/>
</dbReference>
<reference evidence="9 10" key="2">
    <citation type="submission" date="2016-01" db="EMBL/GenBank/DDBJ databases">
        <title>Microcella alkaliphila JAM AC0309 whole genome shotgun sequence.</title>
        <authorList>
            <person name="Kurata A."/>
            <person name="Hirose Y."/>
            <person name="Kishimoto N."/>
            <person name="Kobayashi T."/>
        </authorList>
    </citation>
    <scope>NUCLEOTIDE SEQUENCE [LARGE SCALE GENOMIC DNA]</scope>
    <source>
        <strain evidence="9 10">JAM AC0309</strain>
    </source>
</reference>
<evidence type="ECO:0000313" key="10">
    <source>
        <dbReference type="Proteomes" id="UP000218965"/>
    </source>
</evidence>
<evidence type="ECO:0000256" key="4">
    <source>
        <dbReference type="ARBA" id="ARBA00022692"/>
    </source>
</evidence>
<feature type="transmembrane region" description="Helical" evidence="7">
    <location>
        <begin position="68"/>
        <end position="91"/>
    </location>
</feature>
<keyword evidence="6 7" id="KW-0472">Membrane</keyword>
<feature type="transmembrane region" description="Helical" evidence="7">
    <location>
        <begin position="97"/>
        <end position="117"/>
    </location>
</feature>
<feature type="transmembrane region" description="Helical" evidence="7">
    <location>
        <begin position="273"/>
        <end position="291"/>
    </location>
</feature>
<proteinExistence type="predicted"/>
<gene>
    <name evidence="9" type="ORF">MalAC0309_1976</name>
</gene>
<dbReference type="OrthoDB" id="5494559at2"/>
<evidence type="ECO:0000256" key="6">
    <source>
        <dbReference type="ARBA" id="ARBA00023136"/>
    </source>
</evidence>
<accession>A0A0U5BMT2</accession>
<feature type="transmembrane region" description="Helical" evidence="7">
    <location>
        <begin position="129"/>
        <end position="150"/>
    </location>
</feature>
<evidence type="ECO:0000259" key="8">
    <source>
        <dbReference type="PROSITE" id="PS50850"/>
    </source>
</evidence>
<dbReference type="Pfam" id="PF05977">
    <property type="entry name" value="MFS_3"/>
    <property type="match status" value="1"/>
</dbReference>
<dbReference type="GO" id="GO:0005886">
    <property type="term" value="C:plasma membrane"/>
    <property type="evidence" value="ECO:0007669"/>
    <property type="project" value="UniProtKB-SubCell"/>
</dbReference>
<dbReference type="InterPro" id="IPR010290">
    <property type="entry name" value="TM_effector"/>
</dbReference>
<protein>
    <recommendedName>
        <fullName evidence="8">Major facilitator superfamily (MFS) profile domain-containing protein</fullName>
    </recommendedName>
</protein>
<feature type="domain" description="Major facilitator superfamily (MFS) profile" evidence="8">
    <location>
        <begin position="226"/>
        <end position="477"/>
    </location>
</feature>
<feature type="transmembrane region" description="Helical" evidence="7">
    <location>
        <begin position="441"/>
        <end position="461"/>
    </location>
</feature>
<feature type="transmembrane region" description="Helical" evidence="7">
    <location>
        <begin position="188"/>
        <end position="215"/>
    </location>
</feature>
<dbReference type="PANTHER" id="PTHR23513">
    <property type="entry name" value="INTEGRAL MEMBRANE EFFLUX PROTEIN-RELATED"/>
    <property type="match status" value="1"/>
</dbReference>
<feature type="transmembrane region" description="Helical" evidence="7">
    <location>
        <begin position="221"/>
        <end position="239"/>
    </location>
</feature>
<dbReference type="EMBL" id="AP017315">
    <property type="protein sequence ID" value="BAU32821.1"/>
    <property type="molecule type" value="Genomic_DNA"/>
</dbReference>
<dbReference type="InterPro" id="IPR036259">
    <property type="entry name" value="MFS_trans_sf"/>
</dbReference>